<evidence type="ECO:0000313" key="1">
    <source>
        <dbReference type="EMBL" id="MEQ2293763.1"/>
    </source>
</evidence>
<comment type="caution">
    <text evidence="1">The sequence shown here is derived from an EMBL/GenBank/DDBJ whole genome shotgun (WGS) entry which is preliminary data.</text>
</comment>
<organism evidence="1 2">
    <name type="scientific">Ameca splendens</name>
    <dbReference type="NCBI Taxonomy" id="208324"/>
    <lineage>
        <taxon>Eukaryota</taxon>
        <taxon>Metazoa</taxon>
        <taxon>Chordata</taxon>
        <taxon>Craniata</taxon>
        <taxon>Vertebrata</taxon>
        <taxon>Euteleostomi</taxon>
        <taxon>Actinopterygii</taxon>
        <taxon>Neopterygii</taxon>
        <taxon>Teleostei</taxon>
        <taxon>Neoteleostei</taxon>
        <taxon>Acanthomorphata</taxon>
        <taxon>Ovalentaria</taxon>
        <taxon>Atherinomorphae</taxon>
        <taxon>Cyprinodontiformes</taxon>
        <taxon>Goodeidae</taxon>
        <taxon>Ameca</taxon>
    </lineage>
</organism>
<dbReference type="EMBL" id="JAHRIP010034244">
    <property type="protein sequence ID" value="MEQ2293763.1"/>
    <property type="molecule type" value="Genomic_DNA"/>
</dbReference>
<proteinExistence type="predicted"/>
<evidence type="ECO:0000313" key="2">
    <source>
        <dbReference type="Proteomes" id="UP001469553"/>
    </source>
</evidence>
<accession>A0ABV0YK32</accession>
<reference evidence="1 2" key="1">
    <citation type="submission" date="2021-06" db="EMBL/GenBank/DDBJ databases">
        <authorList>
            <person name="Palmer J.M."/>
        </authorList>
    </citation>
    <scope>NUCLEOTIDE SEQUENCE [LARGE SCALE GENOMIC DNA]</scope>
    <source>
        <strain evidence="1 2">AS_MEX2019</strain>
        <tissue evidence="1">Muscle</tissue>
    </source>
</reference>
<dbReference type="Proteomes" id="UP001469553">
    <property type="component" value="Unassembled WGS sequence"/>
</dbReference>
<gene>
    <name evidence="1" type="ORF">AMECASPLE_036919</name>
</gene>
<name>A0ABV0YK32_9TELE</name>
<keyword evidence="2" id="KW-1185">Reference proteome</keyword>
<sequence length="126" mass="14328">MTIERKNQRNPAQQFFVMIKRKLKCSFLKRKPAPIEHTHPFKLCLPHQRLSGLALCCIPVSLFLPLPNHHILDCHPGVSCITVNRTEGRTNAACAKPDHYIHSSPEKKVEAVILKCTKEFGWSFTG</sequence>
<protein>
    <submittedName>
        <fullName evidence="1">Uncharacterized protein</fullName>
    </submittedName>
</protein>